<dbReference type="AlphaFoldDB" id="A0AAN9LGG6"/>
<dbReference type="Proteomes" id="UP001374584">
    <property type="component" value="Unassembled WGS sequence"/>
</dbReference>
<dbReference type="InterPro" id="IPR036890">
    <property type="entry name" value="HATPase_C_sf"/>
</dbReference>
<dbReference type="Gene3D" id="3.30.565.10">
    <property type="entry name" value="Histidine kinase-like ATPase, C-terminal domain"/>
    <property type="match status" value="2"/>
</dbReference>
<dbReference type="GO" id="GO:0005524">
    <property type="term" value="F:ATP binding"/>
    <property type="evidence" value="ECO:0007669"/>
    <property type="project" value="UniProtKB-KW"/>
</dbReference>
<proteinExistence type="inferred from homology"/>
<evidence type="ECO:0000256" key="2">
    <source>
        <dbReference type="ARBA" id="ARBA00022741"/>
    </source>
</evidence>
<evidence type="ECO:0000256" key="4">
    <source>
        <dbReference type="ARBA" id="ARBA00023186"/>
    </source>
</evidence>
<protein>
    <recommendedName>
        <fullName evidence="7">Histidine kinase/HSP90-like ATPase domain-containing protein</fullName>
    </recommendedName>
</protein>
<evidence type="ECO:0008006" key="7">
    <source>
        <dbReference type="Google" id="ProtNLM"/>
    </source>
</evidence>
<dbReference type="EMBL" id="JAYMYR010000011">
    <property type="protein sequence ID" value="KAK7333658.1"/>
    <property type="molecule type" value="Genomic_DNA"/>
</dbReference>
<evidence type="ECO:0000256" key="3">
    <source>
        <dbReference type="ARBA" id="ARBA00022840"/>
    </source>
</evidence>
<sequence>MFVLEGETNKAISLMNKTFYSNKEIFLRELISNASNALDRIQFERIRDRTILDDELIIRLVPHKGNKTLSIIDMGIGMTKKDLAYNLGVGFYSAYLIADKIIVTSKHNDHDQYIWESQTDASFKVTKDTNAQQSSRGTNITLFLKDNQLEYLEENTIMNLFGEETLIALKWINRFDVELCMHNHLLHINFG</sequence>
<dbReference type="GO" id="GO:0051082">
    <property type="term" value="F:unfolded protein binding"/>
    <property type="evidence" value="ECO:0007669"/>
    <property type="project" value="InterPro"/>
</dbReference>
<evidence type="ECO:0000313" key="5">
    <source>
        <dbReference type="EMBL" id="KAK7333658.1"/>
    </source>
</evidence>
<dbReference type="GO" id="GO:0016887">
    <property type="term" value="F:ATP hydrolysis activity"/>
    <property type="evidence" value="ECO:0007669"/>
    <property type="project" value="InterPro"/>
</dbReference>
<name>A0AAN9LGG6_PHACN</name>
<keyword evidence="4" id="KW-0143">Chaperone</keyword>
<accession>A0AAN9LGG6</accession>
<keyword evidence="3" id="KW-0067">ATP-binding</keyword>
<dbReference type="InterPro" id="IPR020575">
    <property type="entry name" value="Hsp90_N"/>
</dbReference>
<dbReference type="GO" id="GO:0140662">
    <property type="term" value="F:ATP-dependent protein folding chaperone"/>
    <property type="evidence" value="ECO:0007669"/>
    <property type="project" value="InterPro"/>
</dbReference>
<dbReference type="PANTHER" id="PTHR11528">
    <property type="entry name" value="HEAT SHOCK PROTEIN 90 FAMILY MEMBER"/>
    <property type="match status" value="1"/>
</dbReference>
<evidence type="ECO:0000313" key="6">
    <source>
        <dbReference type="Proteomes" id="UP001374584"/>
    </source>
</evidence>
<keyword evidence="2" id="KW-0547">Nucleotide-binding</keyword>
<evidence type="ECO:0000256" key="1">
    <source>
        <dbReference type="ARBA" id="ARBA00008239"/>
    </source>
</evidence>
<comment type="similarity">
    <text evidence="1">Belongs to the heat shock protein 90 family.</text>
</comment>
<dbReference type="PROSITE" id="PS00298">
    <property type="entry name" value="HSP90"/>
    <property type="match status" value="1"/>
</dbReference>
<keyword evidence="6" id="KW-1185">Reference proteome</keyword>
<organism evidence="5 6">
    <name type="scientific">Phaseolus coccineus</name>
    <name type="common">Scarlet runner bean</name>
    <name type="synonym">Phaseolus multiflorus</name>
    <dbReference type="NCBI Taxonomy" id="3886"/>
    <lineage>
        <taxon>Eukaryota</taxon>
        <taxon>Viridiplantae</taxon>
        <taxon>Streptophyta</taxon>
        <taxon>Embryophyta</taxon>
        <taxon>Tracheophyta</taxon>
        <taxon>Spermatophyta</taxon>
        <taxon>Magnoliopsida</taxon>
        <taxon>eudicotyledons</taxon>
        <taxon>Gunneridae</taxon>
        <taxon>Pentapetalae</taxon>
        <taxon>rosids</taxon>
        <taxon>fabids</taxon>
        <taxon>Fabales</taxon>
        <taxon>Fabaceae</taxon>
        <taxon>Papilionoideae</taxon>
        <taxon>50 kb inversion clade</taxon>
        <taxon>NPAAA clade</taxon>
        <taxon>indigoferoid/millettioid clade</taxon>
        <taxon>Phaseoleae</taxon>
        <taxon>Phaseolus</taxon>
    </lineage>
</organism>
<dbReference type="InterPro" id="IPR001404">
    <property type="entry name" value="Hsp90_fam"/>
</dbReference>
<dbReference type="SUPFAM" id="SSF55874">
    <property type="entry name" value="ATPase domain of HSP90 chaperone/DNA topoisomerase II/histidine kinase"/>
    <property type="match status" value="1"/>
</dbReference>
<dbReference type="InterPro" id="IPR019805">
    <property type="entry name" value="Heat_shock_protein_90_CS"/>
</dbReference>
<comment type="caution">
    <text evidence="5">The sequence shown here is derived from an EMBL/GenBank/DDBJ whole genome shotgun (WGS) entry which is preliminary data.</text>
</comment>
<dbReference type="PRINTS" id="PR00775">
    <property type="entry name" value="HEATSHOCK90"/>
</dbReference>
<reference evidence="5 6" key="1">
    <citation type="submission" date="2024-01" db="EMBL/GenBank/DDBJ databases">
        <title>The genomes of 5 underutilized Papilionoideae crops provide insights into root nodulation and disease resistanc.</title>
        <authorList>
            <person name="Jiang F."/>
        </authorList>
    </citation>
    <scope>NUCLEOTIDE SEQUENCE [LARGE SCALE GENOMIC DNA]</scope>
    <source>
        <strain evidence="5">JINMINGXINNONG_FW02</strain>
        <tissue evidence="5">Leaves</tissue>
    </source>
</reference>
<gene>
    <name evidence="5" type="ORF">VNO80_30435</name>
</gene>